<evidence type="ECO:0000313" key="2">
    <source>
        <dbReference type="EMBL" id="SEB68666.1"/>
    </source>
</evidence>
<evidence type="ECO:0000256" key="1">
    <source>
        <dbReference type="SAM" id="Coils"/>
    </source>
</evidence>
<keyword evidence="3" id="KW-1185">Reference proteome</keyword>
<dbReference type="OrthoDB" id="4477403at2"/>
<evidence type="ECO:0000313" key="3">
    <source>
        <dbReference type="Proteomes" id="UP000183561"/>
    </source>
</evidence>
<reference evidence="3" key="1">
    <citation type="submission" date="2016-10" db="EMBL/GenBank/DDBJ databases">
        <authorList>
            <person name="Varghese N."/>
            <person name="Submissions S."/>
        </authorList>
    </citation>
    <scope>NUCLEOTIDE SEQUENCE [LARGE SCALE GENOMIC DNA]</scope>
    <source>
        <strain evidence="3">DSM 44498</strain>
    </source>
</reference>
<proteinExistence type="predicted"/>
<name>A0A1H4LDP9_9NOCA</name>
<accession>A0A1H4LDP9</accession>
<sequence length="77" mass="8542">MNVGDLITRAAQVRTDLHALEDRIKELTDDFDLLDHRTEGATVAEVIDSLSDARLDLNAADRHLETVVRTAERLSTG</sequence>
<protein>
    <submittedName>
        <fullName evidence="2">Uncharacterized protein</fullName>
    </submittedName>
</protein>
<organism evidence="2 3">
    <name type="scientific">Rhodococcus koreensis</name>
    <dbReference type="NCBI Taxonomy" id="99653"/>
    <lineage>
        <taxon>Bacteria</taxon>
        <taxon>Bacillati</taxon>
        <taxon>Actinomycetota</taxon>
        <taxon>Actinomycetes</taxon>
        <taxon>Mycobacteriales</taxon>
        <taxon>Nocardiaceae</taxon>
        <taxon>Rhodococcus</taxon>
    </lineage>
</organism>
<dbReference type="Proteomes" id="UP000183561">
    <property type="component" value="Unassembled WGS sequence"/>
</dbReference>
<gene>
    <name evidence="2" type="ORF">SAMN04490239_1221</name>
</gene>
<dbReference type="AlphaFoldDB" id="A0A1H4LDP9"/>
<feature type="coiled-coil region" evidence="1">
    <location>
        <begin position="10"/>
        <end position="37"/>
    </location>
</feature>
<dbReference type="EMBL" id="FNSV01000005">
    <property type="protein sequence ID" value="SEB68666.1"/>
    <property type="molecule type" value="Genomic_DNA"/>
</dbReference>
<dbReference type="RefSeq" id="WP_072948575.1">
    <property type="nucleotide sequence ID" value="NZ_FNSV01000005.1"/>
</dbReference>
<keyword evidence="1" id="KW-0175">Coiled coil</keyword>